<organism evidence="1 2">
    <name type="scientific">Tissierella pigra</name>
    <dbReference type="NCBI Taxonomy" id="2607614"/>
    <lineage>
        <taxon>Bacteria</taxon>
        <taxon>Bacillati</taxon>
        <taxon>Bacillota</taxon>
        <taxon>Tissierellia</taxon>
        <taxon>Tissierellales</taxon>
        <taxon>Tissierellaceae</taxon>
        <taxon>Tissierella</taxon>
    </lineage>
</organism>
<protein>
    <submittedName>
        <fullName evidence="1">Uncharacterized protein</fullName>
    </submittedName>
</protein>
<evidence type="ECO:0000313" key="2">
    <source>
        <dbReference type="Proteomes" id="UP000469523"/>
    </source>
</evidence>
<proteinExistence type="predicted"/>
<evidence type="ECO:0000313" key="1">
    <source>
        <dbReference type="EMBL" id="MSU01944.1"/>
    </source>
</evidence>
<dbReference type="RefSeq" id="WP_154440477.1">
    <property type="nucleotide sequence ID" value="NZ_VUNQ01000021.1"/>
</dbReference>
<sequence length="90" mass="10193">MKLNLDKNLISLKGEPLPEKLNDILADILAMSSTVRPAKMMAWAVNLVNDGEFEVNKSDIQLIKELVENNMRIVNLAKAQILDEIEKLEF</sequence>
<dbReference type="EMBL" id="VUNQ01000021">
    <property type="protein sequence ID" value="MSU01944.1"/>
    <property type="molecule type" value="Genomic_DNA"/>
</dbReference>
<accession>A0A6N7XZE3</accession>
<dbReference type="Proteomes" id="UP000469523">
    <property type="component" value="Unassembled WGS sequence"/>
</dbReference>
<keyword evidence="2" id="KW-1185">Reference proteome</keyword>
<gene>
    <name evidence="1" type="ORF">FYJ83_10735</name>
</gene>
<name>A0A6N7XZE3_9FIRM</name>
<dbReference type="AlphaFoldDB" id="A0A6N7XZE3"/>
<comment type="caution">
    <text evidence="1">The sequence shown here is derived from an EMBL/GenBank/DDBJ whole genome shotgun (WGS) entry which is preliminary data.</text>
</comment>
<reference evidence="1 2" key="1">
    <citation type="submission" date="2019-09" db="EMBL/GenBank/DDBJ databases">
        <title>In-depth cultivation of the pig gut microbiome towards novel bacterial diversity and tailored functional studies.</title>
        <authorList>
            <person name="Wylensek D."/>
            <person name="Hitch T.C.A."/>
            <person name="Clavel T."/>
        </authorList>
    </citation>
    <scope>NUCLEOTIDE SEQUENCE [LARGE SCALE GENOMIC DNA]</scope>
    <source>
        <strain evidence="1 2">WCA3-693-APC-4?</strain>
    </source>
</reference>